<sequence length="124" mass="13825">MTSFLTLFQKLQSDLGEAALPLNLEAQLPQELILSQALHPDLSKNAATLIFKYNCCGNLLDPISLYPTLDALGSLKAQFLQGRRADIDAIRFIEDMGRLVTQLLSDPDMQSMDETDKPLTEVRM</sequence>
<dbReference type="EMBL" id="CZRL01000104">
    <property type="protein sequence ID" value="CUS54268.1"/>
    <property type="molecule type" value="Genomic_DNA"/>
</dbReference>
<organism evidence="1">
    <name type="scientific">hydrothermal vent metagenome</name>
    <dbReference type="NCBI Taxonomy" id="652676"/>
    <lineage>
        <taxon>unclassified sequences</taxon>
        <taxon>metagenomes</taxon>
        <taxon>ecological metagenomes</taxon>
    </lineage>
</organism>
<name>A0A160TUU6_9ZZZZ</name>
<proteinExistence type="predicted"/>
<reference evidence="1" key="1">
    <citation type="submission" date="2015-10" db="EMBL/GenBank/DDBJ databases">
        <authorList>
            <person name="Gilbert D.G."/>
        </authorList>
    </citation>
    <scope>NUCLEOTIDE SEQUENCE</scope>
</reference>
<dbReference type="AlphaFoldDB" id="A0A160TUU6"/>
<protein>
    <submittedName>
        <fullName evidence="1">Uncharacterized protein</fullName>
    </submittedName>
</protein>
<gene>
    <name evidence="1" type="ORF">MGWOODY_XGa689</name>
</gene>
<accession>A0A160TUU6</accession>
<evidence type="ECO:0000313" key="1">
    <source>
        <dbReference type="EMBL" id="CUS54268.1"/>
    </source>
</evidence>